<sequence>MEERAQEVIHAINWAKTLPTIDSERIGLWGASQGGWVIPKVVKEDRNIAFSILVSPAINWIAQGKYNTKKVWKKKGTPKKR</sequence>
<gene>
    <name evidence="2" type="ORF">LQV63_24055</name>
</gene>
<dbReference type="EMBL" id="JAJNBZ010000027">
    <property type="protein sequence ID" value="MCE5172355.1"/>
    <property type="molecule type" value="Genomic_DNA"/>
</dbReference>
<dbReference type="Pfam" id="PF00326">
    <property type="entry name" value="Peptidase_S9"/>
    <property type="match status" value="1"/>
</dbReference>
<keyword evidence="3" id="KW-1185">Reference proteome</keyword>
<dbReference type="Proteomes" id="UP001199916">
    <property type="component" value="Unassembled WGS sequence"/>
</dbReference>
<dbReference type="RefSeq" id="WP_233698558.1">
    <property type="nucleotide sequence ID" value="NZ_JAJNBZ010000027.1"/>
</dbReference>
<evidence type="ECO:0000259" key="1">
    <source>
        <dbReference type="Pfam" id="PF00326"/>
    </source>
</evidence>
<evidence type="ECO:0000313" key="3">
    <source>
        <dbReference type="Proteomes" id="UP001199916"/>
    </source>
</evidence>
<name>A0ABS8YKE6_9BACL</name>
<proteinExistence type="predicted"/>
<dbReference type="SUPFAM" id="SSF53474">
    <property type="entry name" value="alpha/beta-Hydrolases"/>
    <property type="match status" value="1"/>
</dbReference>
<reference evidence="2 3" key="1">
    <citation type="submission" date="2021-11" db="EMBL/GenBank/DDBJ databases">
        <title>Draft genome sequence of Paenibacillus profundus YoMME, a new Gram-positive bacteria with exoelectrogenic properties.</title>
        <authorList>
            <person name="Hubenova Y."/>
            <person name="Hubenova E."/>
            <person name="Manasiev Y."/>
            <person name="Peykov S."/>
            <person name="Mitov M."/>
        </authorList>
    </citation>
    <scope>NUCLEOTIDE SEQUENCE [LARGE SCALE GENOMIC DNA]</scope>
    <source>
        <strain evidence="2 3">YoMME</strain>
    </source>
</reference>
<dbReference type="Gene3D" id="3.40.50.1820">
    <property type="entry name" value="alpha/beta hydrolase"/>
    <property type="match status" value="1"/>
</dbReference>
<organism evidence="2 3">
    <name type="scientific">Paenibacillus profundus</name>
    <dbReference type="NCBI Taxonomy" id="1173085"/>
    <lineage>
        <taxon>Bacteria</taxon>
        <taxon>Bacillati</taxon>
        <taxon>Bacillota</taxon>
        <taxon>Bacilli</taxon>
        <taxon>Bacillales</taxon>
        <taxon>Paenibacillaceae</taxon>
        <taxon>Paenibacillus</taxon>
    </lineage>
</organism>
<dbReference type="InterPro" id="IPR001375">
    <property type="entry name" value="Peptidase_S9_cat"/>
</dbReference>
<comment type="caution">
    <text evidence="2">The sequence shown here is derived from an EMBL/GenBank/DDBJ whole genome shotgun (WGS) entry which is preliminary data.</text>
</comment>
<dbReference type="InterPro" id="IPR029058">
    <property type="entry name" value="AB_hydrolase_fold"/>
</dbReference>
<accession>A0ABS8YKE6</accession>
<evidence type="ECO:0000313" key="2">
    <source>
        <dbReference type="EMBL" id="MCE5172355.1"/>
    </source>
</evidence>
<protein>
    <submittedName>
        <fullName evidence="2">Prolyl oligopeptidase family serine peptidase</fullName>
    </submittedName>
</protein>
<feature type="domain" description="Peptidase S9 prolyl oligopeptidase catalytic" evidence="1">
    <location>
        <begin position="5"/>
        <end position="76"/>
    </location>
</feature>